<evidence type="ECO:0000256" key="1">
    <source>
        <dbReference type="ARBA" id="ARBA00023015"/>
    </source>
</evidence>
<dbReference type="RefSeq" id="WP_243989910.1">
    <property type="nucleotide sequence ID" value="NZ_JALHLE010000001.1"/>
</dbReference>
<dbReference type="InterPro" id="IPR050109">
    <property type="entry name" value="HTH-type_TetR-like_transc_reg"/>
</dbReference>
<keyword evidence="3" id="KW-0804">Transcription</keyword>
<dbReference type="PANTHER" id="PTHR30055">
    <property type="entry name" value="HTH-TYPE TRANSCRIPTIONAL REGULATOR RUTR"/>
    <property type="match status" value="1"/>
</dbReference>
<evidence type="ECO:0000256" key="2">
    <source>
        <dbReference type="ARBA" id="ARBA00023125"/>
    </source>
</evidence>
<proteinExistence type="predicted"/>
<dbReference type="Pfam" id="PF14246">
    <property type="entry name" value="TetR_C_7"/>
    <property type="match status" value="1"/>
</dbReference>
<keyword evidence="2 4" id="KW-0238">DNA-binding</keyword>
<gene>
    <name evidence="7" type="ORF">MTR64_01130</name>
</gene>
<dbReference type="PANTHER" id="PTHR30055:SF234">
    <property type="entry name" value="HTH-TYPE TRANSCRIPTIONAL REGULATOR BETI"/>
    <property type="match status" value="1"/>
</dbReference>
<evidence type="ECO:0000259" key="6">
    <source>
        <dbReference type="PROSITE" id="PS50977"/>
    </source>
</evidence>
<feature type="compositionally biased region" description="Low complexity" evidence="5">
    <location>
        <begin position="1"/>
        <end position="19"/>
    </location>
</feature>
<dbReference type="PROSITE" id="PS50977">
    <property type="entry name" value="HTH_TETR_2"/>
    <property type="match status" value="1"/>
</dbReference>
<accession>A0ABT0AWE5</accession>
<dbReference type="PRINTS" id="PR00455">
    <property type="entry name" value="HTHTETR"/>
</dbReference>
<evidence type="ECO:0000313" key="7">
    <source>
        <dbReference type="EMBL" id="MCJ2177157.1"/>
    </source>
</evidence>
<feature type="DNA-binding region" description="H-T-H motif" evidence="4">
    <location>
        <begin position="56"/>
        <end position="75"/>
    </location>
</feature>
<dbReference type="EMBL" id="JALHLE010000001">
    <property type="protein sequence ID" value="MCJ2177157.1"/>
    <property type="molecule type" value="Genomic_DNA"/>
</dbReference>
<evidence type="ECO:0000313" key="8">
    <source>
        <dbReference type="Proteomes" id="UP001162880"/>
    </source>
</evidence>
<dbReference type="SUPFAM" id="SSF46689">
    <property type="entry name" value="Homeodomain-like"/>
    <property type="match status" value="1"/>
</dbReference>
<comment type="caution">
    <text evidence="7">The sequence shown here is derived from an EMBL/GenBank/DDBJ whole genome shotgun (WGS) entry which is preliminary data.</text>
</comment>
<protein>
    <submittedName>
        <fullName evidence="7">TetR/AcrR family transcriptional regulator</fullName>
    </submittedName>
</protein>
<organism evidence="7 8">
    <name type="scientific">Novosphingobium album</name>
    <name type="common">ex Hu et al. 2023</name>
    <dbReference type="NCBI Taxonomy" id="2930093"/>
    <lineage>
        <taxon>Bacteria</taxon>
        <taxon>Pseudomonadati</taxon>
        <taxon>Pseudomonadota</taxon>
        <taxon>Alphaproteobacteria</taxon>
        <taxon>Sphingomonadales</taxon>
        <taxon>Sphingomonadaceae</taxon>
        <taxon>Novosphingobium</taxon>
    </lineage>
</organism>
<evidence type="ECO:0000256" key="4">
    <source>
        <dbReference type="PROSITE-ProRule" id="PRU00335"/>
    </source>
</evidence>
<feature type="domain" description="HTH tetR-type" evidence="6">
    <location>
        <begin position="33"/>
        <end position="93"/>
    </location>
</feature>
<dbReference type="Pfam" id="PF00440">
    <property type="entry name" value="TetR_N"/>
    <property type="match status" value="1"/>
</dbReference>
<reference evidence="7" key="1">
    <citation type="submission" date="2022-03" db="EMBL/GenBank/DDBJ databases">
        <title>Identification of a novel bacterium isolated from mangrove sediments.</title>
        <authorList>
            <person name="Pan X."/>
        </authorList>
    </citation>
    <scope>NUCLEOTIDE SEQUENCE</scope>
    <source>
        <strain evidence="7">B2580</strain>
    </source>
</reference>
<keyword evidence="8" id="KW-1185">Reference proteome</keyword>
<evidence type="ECO:0000256" key="3">
    <source>
        <dbReference type="ARBA" id="ARBA00023163"/>
    </source>
</evidence>
<keyword evidence="1" id="KW-0805">Transcription regulation</keyword>
<dbReference type="Gene3D" id="1.10.357.10">
    <property type="entry name" value="Tetracycline Repressor, domain 2"/>
    <property type="match status" value="1"/>
</dbReference>
<dbReference type="InterPro" id="IPR001647">
    <property type="entry name" value="HTH_TetR"/>
</dbReference>
<feature type="region of interest" description="Disordered" evidence="5">
    <location>
        <begin position="1"/>
        <end position="32"/>
    </location>
</feature>
<dbReference type="Proteomes" id="UP001162880">
    <property type="component" value="Unassembled WGS sequence"/>
</dbReference>
<dbReference type="InterPro" id="IPR009057">
    <property type="entry name" value="Homeodomain-like_sf"/>
</dbReference>
<name>A0ABT0AWE5_9SPHN</name>
<dbReference type="InterPro" id="IPR039536">
    <property type="entry name" value="TetR_C_Proteobacteria"/>
</dbReference>
<sequence length="225" mass="24356">MSGAKQAAGAKRGAKVPVRPSRPRGRPTSEDAAEIDNALIDAALAEFIREGYGGASMRGIAKAANVARTTLQARFDSKEALFQAIMTQQIARMSAAASLDSDGAADLKAGLRAYAKRALFYSLESDYLHVNRLIYGASHQFPEVARAALESTRTGIEQITRFIARCAEADGIPCRHPEIPAEGFILMLRGWYGRAFLRETAVPAAERESWVDAMVDLLVAGRASW</sequence>
<evidence type="ECO:0000256" key="5">
    <source>
        <dbReference type="SAM" id="MobiDB-lite"/>
    </source>
</evidence>